<feature type="transmembrane region" description="Helical" evidence="1">
    <location>
        <begin position="417"/>
        <end position="435"/>
    </location>
</feature>
<accession>A0A9E6PNT7</accession>
<evidence type="ECO:0000313" key="3">
    <source>
        <dbReference type="Proteomes" id="UP000634530"/>
    </source>
</evidence>
<feature type="transmembrane region" description="Helical" evidence="1">
    <location>
        <begin position="105"/>
        <end position="128"/>
    </location>
</feature>
<keyword evidence="1" id="KW-0472">Membrane</keyword>
<feature type="transmembrane region" description="Helical" evidence="1">
    <location>
        <begin position="192"/>
        <end position="224"/>
    </location>
</feature>
<reference evidence="2 3" key="2">
    <citation type="journal article" date="2021" name="Microorganisms">
        <title>The Ever-Expanding Pseudomonas Genus: Description of 43 New Species and Partition of the Pseudomonas putida Group.</title>
        <authorList>
            <person name="Girard L."/>
            <person name="Lood C."/>
            <person name="Hofte M."/>
            <person name="Vandamme P."/>
            <person name="Rokni-Zadeh H."/>
            <person name="van Noort V."/>
            <person name="Lavigne R."/>
            <person name="De Mot R."/>
        </authorList>
    </citation>
    <scope>NUCLEOTIDE SEQUENCE [LARGE SCALE GENOMIC DNA]</scope>
    <source>
        <strain evidence="2 3">RW8P3</strain>
    </source>
</reference>
<feature type="transmembrane region" description="Helical" evidence="1">
    <location>
        <begin position="244"/>
        <end position="265"/>
    </location>
</feature>
<keyword evidence="1" id="KW-0812">Transmembrane</keyword>
<dbReference type="Proteomes" id="UP000634530">
    <property type="component" value="Chromosome"/>
</dbReference>
<feature type="transmembrane region" description="Helical" evidence="1">
    <location>
        <begin position="38"/>
        <end position="57"/>
    </location>
</feature>
<protein>
    <submittedName>
        <fullName evidence="2">Oligosaccharide repeat unit polymerase</fullName>
    </submittedName>
</protein>
<feature type="transmembrane region" description="Helical" evidence="1">
    <location>
        <begin position="160"/>
        <end position="180"/>
    </location>
</feature>
<reference evidence="2 3" key="1">
    <citation type="journal article" date="2020" name="Microorganisms">
        <title>Reliable Identification of Environmental Pseudomonas Isolates Using the rpoD Gene.</title>
        <authorList>
            <consortium name="The Broad Institute Genome Sequencing Platform"/>
            <person name="Girard L."/>
            <person name="Lood C."/>
            <person name="Rokni-Zadeh H."/>
            <person name="van Noort V."/>
            <person name="Lavigne R."/>
            <person name="De Mot R."/>
        </authorList>
    </citation>
    <scope>NUCLEOTIDE SEQUENCE [LARGE SCALE GENOMIC DNA]</scope>
    <source>
        <strain evidence="2 3">RW8P3</strain>
    </source>
</reference>
<evidence type="ECO:0000256" key="1">
    <source>
        <dbReference type="SAM" id="Phobius"/>
    </source>
</evidence>
<gene>
    <name evidence="2" type="ORF">HU752_009865</name>
</gene>
<feature type="transmembrane region" description="Helical" evidence="1">
    <location>
        <begin position="63"/>
        <end position="84"/>
    </location>
</feature>
<sequence>MDEQAFANKILAIFISLGILGYALVLKHKAQSWVSPGVIFSIFWFLVTFLPLTIVFNAPINPWSVLFIAICVFIFGLPGFSSALRTPLVNNIETKKNTQENYSGAFLSLSFFTIQLITILCILINLSIQGLSLSEFFSDVSGTANYYLNLRYSGKIESNIFLQLGGLLNYTGVCIGGLILGNKQGNLKRASILLLSFLPAILYMIMYADKGTLFLSAAFFYGGIIINRLRKGDTALTNKSTNKILILTLPILLIALTSSFIARGIDARDTGLLLSKLGYYFSSYALAHLYAFSDWFSSYNSESSVKIYEHSEDLTLGFSTFMAIFRAFGDLRPIPEGYYNEYFQYKDILKTNIFTMFRGTIQDFGIIGTFLYMLITGTIFNIAYITLLTARNPVVSVAIYICGIGYIYTSFMLSIMVWNSIFVLLITLTFMLYINELYQNIQAKKLHPANLSPQNSTHSLKNLHKPKFWNAISKDDRMSD</sequence>
<keyword evidence="1" id="KW-1133">Transmembrane helix</keyword>
<feature type="transmembrane region" description="Helical" evidence="1">
    <location>
        <begin position="364"/>
        <end position="387"/>
    </location>
</feature>
<organism evidence="2 3">
    <name type="scientific">Pseudomonas vanderleydeniana</name>
    <dbReference type="NCBI Taxonomy" id="2745495"/>
    <lineage>
        <taxon>Bacteria</taxon>
        <taxon>Pseudomonadati</taxon>
        <taxon>Pseudomonadota</taxon>
        <taxon>Gammaproteobacteria</taxon>
        <taxon>Pseudomonadales</taxon>
        <taxon>Pseudomonadaceae</taxon>
        <taxon>Pseudomonas</taxon>
    </lineage>
</organism>
<feature type="transmembrane region" description="Helical" evidence="1">
    <location>
        <begin position="394"/>
        <end position="411"/>
    </location>
</feature>
<name>A0A9E6PNT7_9PSED</name>
<keyword evidence="3" id="KW-1185">Reference proteome</keyword>
<proteinExistence type="predicted"/>
<dbReference type="EMBL" id="CP077093">
    <property type="protein sequence ID" value="QXI30232.1"/>
    <property type="molecule type" value="Genomic_DNA"/>
</dbReference>
<dbReference type="NCBIfam" id="TIGR04370">
    <property type="entry name" value="glyco_rpt_poly"/>
    <property type="match status" value="1"/>
</dbReference>
<feature type="transmembrane region" description="Helical" evidence="1">
    <location>
        <begin position="6"/>
        <end position="26"/>
    </location>
</feature>
<dbReference type="RefSeq" id="WP_186677238.1">
    <property type="nucleotide sequence ID" value="NZ_CP077093.1"/>
</dbReference>
<dbReference type="KEGG" id="pvw:HU752_009865"/>
<dbReference type="AlphaFoldDB" id="A0A9E6PNT7"/>
<evidence type="ECO:0000313" key="2">
    <source>
        <dbReference type="EMBL" id="QXI30232.1"/>
    </source>
</evidence>